<dbReference type="Proteomes" id="UP000276603">
    <property type="component" value="Unassembled WGS sequence"/>
</dbReference>
<feature type="transmembrane region" description="Helical" evidence="1">
    <location>
        <begin position="153"/>
        <end position="174"/>
    </location>
</feature>
<evidence type="ECO:0000313" key="2">
    <source>
        <dbReference type="EMBL" id="RKN81777.1"/>
    </source>
</evidence>
<keyword evidence="1" id="KW-0812">Transmembrane</keyword>
<feature type="transmembrane region" description="Helical" evidence="1">
    <location>
        <begin position="194"/>
        <end position="216"/>
    </location>
</feature>
<reference evidence="2 3" key="1">
    <citation type="submission" date="2018-10" db="EMBL/GenBank/DDBJ databases">
        <title>Ulvibacterium marinum gen. nov., sp. nov., a novel marine bacterium of the family Flavobacteriaceae, isolated from a culture of the green alga Ulva prolifera.</title>
        <authorList>
            <person name="Zhang Z."/>
        </authorList>
    </citation>
    <scope>NUCLEOTIDE SEQUENCE [LARGE SCALE GENOMIC DNA]</scope>
    <source>
        <strain evidence="2 3">CCMM003</strain>
    </source>
</reference>
<comment type="caution">
    <text evidence="2">The sequence shown here is derived from an EMBL/GenBank/DDBJ whole genome shotgun (WGS) entry which is preliminary data.</text>
</comment>
<dbReference type="AlphaFoldDB" id="A0A3B0CD30"/>
<dbReference type="Pfam" id="PF11188">
    <property type="entry name" value="DUF2975"/>
    <property type="match status" value="1"/>
</dbReference>
<name>A0A3B0CD30_9FLAO</name>
<keyword evidence="1" id="KW-0472">Membrane</keyword>
<sequence>MFINNFFCFFTIKLIVMVVKNRVYGSALIQFLLWVLRIGFFIVAIGVIIWLIYSIFIFVSGGPTRHMDFPVMFSFADEGSLKTLNDGSAAKFYMRGATGAIMSDDVPRGFLAIYSFIALLIKVLFLLSLRLTIRILDSVRIGKFFIVENAIRLRYIGLLGIVFFILDRLGTVISASYFSDRLEFSGMVFTSFNLFSWVTLNSLFISLFLLVIAEAFRIGAQLKAEKDLTI</sequence>
<evidence type="ECO:0000256" key="1">
    <source>
        <dbReference type="SAM" id="Phobius"/>
    </source>
</evidence>
<protein>
    <submittedName>
        <fullName evidence="2">DUF2975 domain-containing protein</fullName>
    </submittedName>
</protein>
<feature type="transmembrane region" description="Helical" evidence="1">
    <location>
        <begin position="31"/>
        <end position="59"/>
    </location>
</feature>
<accession>A0A3B0CD30</accession>
<organism evidence="2 3">
    <name type="scientific">Ulvibacterium marinum</name>
    <dbReference type="NCBI Taxonomy" id="2419782"/>
    <lineage>
        <taxon>Bacteria</taxon>
        <taxon>Pseudomonadati</taxon>
        <taxon>Bacteroidota</taxon>
        <taxon>Flavobacteriia</taxon>
        <taxon>Flavobacteriales</taxon>
        <taxon>Flavobacteriaceae</taxon>
        <taxon>Ulvibacterium</taxon>
    </lineage>
</organism>
<feature type="transmembrane region" description="Helical" evidence="1">
    <location>
        <begin position="111"/>
        <end position="133"/>
    </location>
</feature>
<keyword evidence="3" id="KW-1185">Reference proteome</keyword>
<proteinExistence type="predicted"/>
<dbReference type="EMBL" id="RBCJ01000002">
    <property type="protein sequence ID" value="RKN81777.1"/>
    <property type="molecule type" value="Genomic_DNA"/>
</dbReference>
<keyword evidence="1" id="KW-1133">Transmembrane helix</keyword>
<evidence type="ECO:0000313" key="3">
    <source>
        <dbReference type="Proteomes" id="UP000276603"/>
    </source>
</evidence>
<dbReference type="InterPro" id="IPR021354">
    <property type="entry name" value="DUF2975"/>
</dbReference>
<gene>
    <name evidence="2" type="ORF">D7Z94_12870</name>
</gene>